<sequence>MAGNNVDANTGPERSGRRRSRRIQVLNEFTNAPVPTNAPTPDTGTDDNGLGGLPTPRFSPIPAFGLPSSHTQNPSAPLLDTPPAEAPPLATLSSGTAPNIVRVLAHKLYSRVQEFFEKHANSLVEKGEGGLLSKTKAGMLRVIVPEDGDGIPYKTLYTIDPPPVKFIELLQGVEFCFESPGSLERFSEILKPLVFFSRDNHAIAPVQVELNMFTAKSLRTAPDLIAWRQVEVDDNPHAWGKPAYDHYLKWMDAVKNLYSLPILLLVTLRFHHPYRNFSNLETDSKPLREAPNVGIVNVEFEEDT</sequence>
<feature type="compositionally biased region" description="Low complexity" evidence="1">
    <location>
        <begin position="76"/>
        <end position="92"/>
    </location>
</feature>
<evidence type="ECO:0000313" key="3">
    <source>
        <dbReference type="Proteomes" id="UP000730481"/>
    </source>
</evidence>
<keyword evidence="3" id="KW-1185">Reference proteome</keyword>
<feature type="compositionally biased region" description="Low complexity" evidence="1">
    <location>
        <begin position="30"/>
        <end position="48"/>
    </location>
</feature>
<proteinExistence type="predicted"/>
<organism evidence="2 3">
    <name type="scientific">Fusarium beomiforme</name>
    <dbReference type="NCBI Taxonomy" id="44412"/>
    <lineage>
        <taxon>Eukaryota</taxon>
        <taxon>Fungi</taxon>
        <taxon>Dikarya</taxon>
        <taxon>Ascomycota</taxon>
        <taxon>Pezizomycotina</taxon>
        <taxon>Sordariomycetes</taxon>
        <taxon>Hypocreomycetidae</taxon>
        <taxon>Hypocreales</taxon>
        <taxon>Nectriaceae</taxon>
        <taxon>Fusarium</taxon>
        <taxon>Fusarium burgessii species complex</taxon>
    </lineage>
</organism>
<name>A0A9P5AWB8_9HYPO</name>
<comment type="caution">
    <text evidence="2">The sequence shown here is derived from an EMBL/GenBank/DDBJ whole genome shotgun (WGS) entry which is preliminary data.</text>
</comment>
<dbReference type="EMBL" id="PVQB02000037">
    <property type="protein sequence ID" value="KAF4344902.1"/>
    <property type="molecule type" value="Genomic_DNA"/>
</dbReference>
<protein>
    <submittedName>
        <fullName evidence="2">Uncharacterized protein</fullName>
    </submittedName>
</protein>
<evidence type="ECO:0000256" key="1">
    <source>
        <dbReference type="SAM" id="MobiDB-lite"/>
    </source>
</evidence>
<gene>
    <name evidence="2" type="ORF">FBEOM_1188</name>
</gene>
<feature type="region of interest" description="Disordered" evidence="1">
    <location>
        <begin position="1"/>
        <end position="93"/>
    </location>
</feature>
<reference evidence="2" key="1">
    <citation type="journal article" date="2017" name="Mycologia">
        <title>Fusarium algeriense, sp. nov., a novel toxigenic crown rot pathogen of durum wheat from Algeria is nested in the Fusarium burgessii species complex.</title>
        <authorList>
            <person name="Laraba I."/>
            <person name="Keddad A."/>
            <person name="Boureghda H."/>
            <person name="Abdallah N."/>
            <person name="Vaughan M.M."/>
            <person name="Proctor R.H."/>
            <person name="Busman M."/>
            <person name="O'Donnell K."/>
        </authorList>
    </citation>
    <scope>NUCLEOTIDE SEQUENCE</scope>
    <source>
        <strain evidence="2">NRRL 25174</strain>
    </source>
</reference>
<evidence type="ECO:0000313" key="2">
    <source>
        <dbReference type="EMBL" id="KAF4344902.1"/>
    </source>
</evidence>
<accession>A0A9P5AWB8</accession>
<dbReference type="OrthoDB" id="5032578at2759"/>
<dbReference type="AlphaFoldDB" id="A0A9P5AWB8"/>
<dbReference type="Proteomes" id="UP000730481">
    <property type="component" value="Unassembled WGS sequence"/>
</dbReference>
<reference evidence="2" key="2">
    <citation type="submission" date="2020-02" db="EMBL/GenBank/DDBJ databases">
        <title>Identification and distribution of gene clusters putatively required for synthesis of sphingolipid metabolism inhibitors in phylogenetically diverse species of the filamentous fungus Fusarium.</title>
        <authorList>
            <person name="Kim H.-S."/>
            <person name="Busman M."/>
            <person name="Brown D.W."/>
            <person name="Divon H."/>
            <person name="Uhlig S."/>
            <person name="Proctor R.H."/>
        </authorList>
    </citation>
    <scope>NUCLEOTIDE SEQUENCE</scope>
    <source>
        <strain evidence="2">NRRL 25174</strain>
    </source>
</reference>